<accession>A0ABC9B440</accession>
<organism evidence="3 4">
    <name type="scientific">Urochloa decumbens</name>
    <dbReference type="NCBI Taxonomy" id="240449"/>
    <lineage>
        <taxon>Eukaryota</taxon>
        <taxon>Viridiplantae</taxon>
        <taxon>Streptophyta</taxon>
        <taxon>Embryophyta</taxon>
        <taxon>Tracheophyta</taxon>
        <taxon>Spermatophyta</taxon>
        <taxon>Magnoliopsida</taxon>
        <taxon>Liliopsida</taxon>
        <taxon>Poales</taxon>
        <taxon>Poaceae</taxon>
        <taxon>PACMAD clade</taxon>
        <taxon>Panicoideae</taxon>
        <taxon>Panicodae</taxon>
        <taxon>Paniceae</taxon>
        <taxon>Melinidinae</taxon>
        <taxon>Urochloa</taxon>
    </lineage>
</organism>
<dbReference type="GO" id="GO:0016491">
    <property type="term" value="F:oxidoreductase activity"/>
    <property type="evidence" value="ECO:0007669"/>
    <property type="project" value="UniProtKB-KW"/>
</dbReference>
<evidence type="ECO:0000256" key="1">
    <source>
        <dbReference type="ARBA" id="ARBA00006484"/>
    </source>
</evidence>
<dbReference type="PANTHER" id="PTHR43180">
    <property type="entry name" value="3-OXOACYL-(ACYL-CARRIER-PROTEIN) REDUCTASE (AFU_ORTHOLOGUE AFUA_6G11210)"/>
    <property type="match status" value="1"/>
</dbReference>
<dbReference type="FunFam" id="3.40.50.720:FF:000084">
    <property type="entry name" value="Short-chain dehydrogenase reductase"/>
    <property type="match status" value="1"/>
</dbReference>
<reference evidence="3" key="1">
    <citation type="submission" date="2024-10" db="EMBL/GenBank/DDBJ databases">
        <authorList>
            <person name="Ryan C."/>
        </authorList>
    </citation>
    <scope>NUCLEOTIDE SEQUENCE [LARGE SCALE GENOMIC DNA]</scope>
</reference>
<evidence type="ECO:0000313" key="3">
    <source>
        <dbReference type="EMBL" id="CAL4993031.1"/>
    </source>
</evidence>
<protein>
    <submittedName>
        <fullName evidence="3">Uncharacterized protein</fullName>
    </submittedName>
</protein>
<dbReference type="SUPFAM" id="SSF51735">
    <property type="entry name" value="NAD(P)-binding Rossmann-fold domains"/>
    <property type="match status" value="1"/>
</dbReference>
<dbReference type="PROSITE" id="PS00061">
    <property type="entry name" value="ADH_SHORT"/>
    <property type="match status" value="1"/>
</dbReference>
<sequence>MVASSSQAEVLGFILHTPVSSNSPHIDRRATHSLPHFSLSALTSGYSSSWNLGARTMASETDTSMAVGEHKLSSTTTPSPALRKGRLEGKIALITGGASGLGKAAAHEFIQEGAAAVVIADINTKLGLETAQELGPRAHFVHCDVTVEESVAAAVDAAVARHGRLDVVLCSAGVAGPPLASTSRIAELDLVTFDAVMAVNVRGTLAGIKHATRVMASAGGGSILCMASVSGMLGGLGTYPYSVSKFAVAGIVKAAAAELSRFGVRVNCISPFAVPTPMVVEQFTALLGGGAAAGEEEVAAVVRGLGELKGATCEAVDVARATVYLASDDAKYVSGHNLVVDGGFTSYKRMNLPFPTKPQE</sequence>
<keyword evidence="4" id="KW-1185">Reference proteome</keyword>
<dbReference type="InterPro" id="IPR020904">
    <property type="entry name" value="Sc_DH/Rdtase_CS"/>
</dbReference>
<dbReference type="PRINTS" id="PR00080">
    <property type="entry name" value="SDRFAMILY"/>
</dbReference>
<dbReference type="Gene3D" id="3.40.50.720">
    <property type="entry name" value="NAD(P)-binding Rossmann-like Domain"/>
    <property type="match status" value="1"/>
</dbReference>
<dbReference type="PRINTS" id="PR00081">
    <property type="entry name" value="GDHRDH"/>
</dbReference>
<proteinExistence type="inferred from homology"/>
<gene>
    <name evidence="3" type="ORF">URODEC1_LOCUS61377</name>
</gene>
<dbReference type="EMBL" id="OZ075134">
    <property type="protein sequence ID" value="CAL4993031.1"/>
    <property type="molecule type" value="Genomic_DNA"/>
</dbReference>
<comment type="similarity">
    <text evidence="1">Belongs to the short-chain dehydrogenases/reductases (SDR) family.</text>
</comment>
<keyword evidence="2" id="KW-0560">Oxidoreductase</keyword>
<evidence type="ECO:0000313" key="4">
    <source>
        <dbReference type="Proteomes" id="UP001497457"/>
    </source>
</evidence>
<name>A0ABC9B440_9POAL</name>
<dbReference type="AlphaFoldDB" id="A0ABC9B440"/>
<dbReference type="Pfam" id="PF13561">
    <property type="entry name" value="adh_short_C2"/>
    <property type="match status" value="1"/>
</dbReference>
<evidence type="ECO:0000256" key="2">
    <source>
        <dbReference type="ARBA" id="ARBA00023002"/>
    </source>
</evidence>
<dbReference type="InterPro" id="IPR036291">
    <property type="entry name" value="NAD(P)-bd_dom_sf"/>
</dbReference>
<dbReference type="Proteomes" id="UP001497457">
    <property type="component" value="Chromosome 24b"/>
</dbReference>
<dbReference type="PANTHER" id="PTHR43180:SF55">
    <property type="entry name" value="ALCOHOL DEHYDROGENASE-LIKE PROTEIN"/>
    <property type="match status" value="1"/>
</dbReference>
<dbReference type="InterPro" id="IPR002347">
    <property type="entry name" value="SDR_fam"/>
</dbReference>